<dbReference type="EMBL" id="MPIN01000002">
    <property type="protein sequence ID" value="OJH41499.1"/>
    <property type="molecule type" value="Genomic_DNA"/>
</dbReference>
<sequence>MKYNSNFDVDSILNTLRTINEKYPEGSPEDEAIRVAAVALFYVRENKKLEDYREFFRKFYTPAAEYVTVSQTFATREEADAWLASATPRDGELVRIAGQGFQVIPQRGGQGFRFLQTPLPDELAKKRSNDPAKK</sequence>
<dbReference type="AlphaFoldDB" id="A0A1L9BGY9"/>
<protein>
    <submittedName>
        <fullName evidence="1">Uncharacterized protein</fullName>
    </submittedName>
</protein>
<evidence type="ECO:0000313" key="2">
    <source>
        <dbReference type="Proteomes" id="UP000182229"/>
    </source>
</evidence>
<evidence type="ECO:0000313" key="1">
    <source>
        <dbReference type="EMBL" id="OJH41499.1"/>
    </source>
</evidence>
<gene>
    <name evidence="1" type="ORF">BON30_11645</name>
</gene>
<reference evidence="1 2" key="2">
    <citation type="submission" date="2016-12" db="EMBL/GenBank/DDBJ databases">
        <title>Draft Genome Sequence of Cystobacter ferrugineus Strain Cbfe23.</title>
        <authorList>
            <person name="Akbar S."/>
            <person name="Dowd S.E."/>
            <person name="Stevens D.C."/>
        </authorList>
    </citation>
    <scope>NUCLEOTIDE SEQUENCE [LARGE SCALE GENOMIC DNA]</scope>
    <source>
        <strain evidence="1 2">Cbfe23</strain>
    </source>
</reference>
<name>A0A1L9BGY9_9BACT</name>
<dbReference type="Proteomes" id="UP000182229">
    <property type="component" value="Unassembled WGS sequence"/>
</dbReference>
<accession>A0A1L9BGY9</accession>
<comment type="caution">
    <text evidence="1">The sequence shown here is derived from an EMBL/GenBank/DDBJ whole genome shotgun (WGS) entry which is preliminary data.</text>
</comment>
<organism evidence="1 2">
    <name type="scientific">Cystobacter ferrugineus</name>
    <dbReference type="NCBI Taxonomy" id="83449"/>
    <lineage>
        <taxon>Bacteria</taxon>
        <taxon>Pseudomonadati</taxon>
        <taxon>Myxococcota</taxon>
        <taxon>Myxococcia</taxon>
        <taxon>Myxococcales</taxon>
        <taxon>Cystobacterineae</taxon>
        <taxon>Archangiaceae</taxon>
        <taxon>Cystobacter</taxon>
    </lineage>
</organism>
<keyword evidence="2" id="KW-1185">Reference proteome</keyword>
<dbReference type="OrthoDB" id="5511658at2"/>
<proteinExistence type="predicted"/>
<reference evidence="2" key="1">
    <citation type="submission" date="2016-11" db="EMBL/GenBank/DDBJ databases">
        <authorList>
            <person name="Shukria A."/>
            <person name="Stevens D.C."/>
        </authorList>
    </citation>
    <scope>NUCLEOTIDE SEQUENCE [LARGE SCALE GENOMIC DNA]</scope>
    <source>
        <strain evidence="2">Cbfe23</strain>
    </source>
</reference>